<evidence type="ECO:0000256" key="5">
    <source>
        <dbReference type="ARBA" id="ARBA00023136"/>
    </source>
</evidence>
<evidence type="ECO:0000313" key="8">
    <source>
        <dbReference type="Proteomes" id="UP000321479"/>
    </source>
</evidence>
<dbReference type="Proteomes" id="UP000321479">
    <property type="component" value="Chromosome"/>
</dbReference>
<organism evidence="7 8">
    <name type="scientific">Mucilaginibacter ginsenosidivorans</name>
    <dbReference type="NCBI Taxonomy" id="398053"/>
    <lineage>
        <taxon>Bacteria</taxon>
        <taxon>Pseudomonadati</taxon>
        <taxon>Bacteroidota</taxon>
        <taxon>Sphingobacteriia</taxon>
        <taxon>Sphingobacteriales</taxon>
        <taxon>Sphingobacteriaceae</taxon>
        <taxon>Mucilaginibacter</taxon>
    </lineage>
</organism>
<proteinExistence type="predicted"/>
<feature type="transmembrane region" description="Helical" evidence="6">
    <location>
        <begin position="97"/>
        <end position="122"/>
    </location>
</feature>
<dbReference type="GO" id="GO:0005886">
    <property type="term" value="C:plasma membrane"/>
    <property type="evidence" value="ECO:0007669"/>
    <property type="project" value="UniProtKB-SubCell"/>
</dbReference>
<feature type="transmembrane region" description="Helical" evidence="6">
    <location>
        <begin position="177"/>
        <end position="196"/>
    </location>
</feature>
<feature type="transmembrane region" description="Helical" evidence="6">
    <location>
        <begin position="363"/>
        <end position="382"/>
    </location>
</feature>
<dbReference type="PANTHER" id="PTHR30250:SF11">
    <property type="entry name" value="O-ANTIGEN TRANSPORTER-RELATED"/>
    <property type="match status" value="1"/>
</dbReference>
<keyword evidence="8" id="KW-1185">Reference proteome</keyword>
<evidence type="ECO:0000313" key="7">
    <source>
        <dbReference type="EMBL" id="QEC64362.1"/>
    </source>
</evidence>
<name>A0A5B8UZB4_9SPHI</name>
<feature type="transmembrane region" description="Helical" evidence="6">
    <location>
        <begin position="329"/>
        <end position="351"/>
    </location>
</feature>
<keyword evidence="5 6" id="KW-0472">Membrane</keyword>
<evidence type="ECO:0000256" key="1">
    <source>
        <dbReference type="ARBA" id="ARBA00004651"/>
    </source>
</evidence>
<dbReference type="RefSeq" id="WP_147033098.1">
    <property type="nucleotide sequence ID" value="NZ_CP042436.1"/>
</dbReference>
<feature type="transmembrane region" description="Helical" evidence="6">
    <location>
        <begin position="394"/>
        <end position="415"/>
    </location>
</feature>
<feature type="transmembrane region" description="Helical" evidence="6">
    <location>
        <begin position="286"/>
        <end position="308"/>
    </location>
</feature>
<feature type="transmembrane region" description="Helical" evidence="6">
    <location>
        <begin position="142"/>
        <end position="165"/>
    </location>
</feature>
<dbReference type="AlphaFoldDB" id="A0A5B8UZB4"/>
<sequence length="453" mass="51127">MLSYLRSKVQGFWNGGHERTLKIKRNIAYTLLIKGAGVLIGFILIPMTIGYVSKGQYGIWLTIASLVMWMNTFDIGLSNGLRNKMAHSLALGERDNIVKYISTTYAILFLISVTIFLTFFIVGSFFDWNQMLNVKDTVSYNIWPIVLIAIGSFCVQFFLQPINSVLMAAHQPFKSSLILLLGQVLTFIIILLLTMFTHGSLFLLVFAVAGSPLVVFLFANIYLYSTEFKLYAPKFSYIDFGSARSLLSTGGVFFFIQMGAVVLYQTDNILITRTLGPDEVTTFNVAYKYFSLISVIFSIIMTPYWSAFTDAAAKNDWGWIKHSLKKMRMLWVYVGVLTTVLYLFSSIFYQLWLHGKVDVPNFLSLNMAIFVLTVAWQSIYAYTLNGIGKLRMQLIFVVGTAVLNIPLSIVLIHWLGVSGSVIANTVMVLLMNVIFTYQVNLIVKQKATGIWNK</sequence>
<keyword evidence="3 6" id="KW-0812">Transmembrane</keyword>
<evidence type="ECO:0000256" key="6">
    <source>
        <dbReference type="SAM" id="Phobius"/>
    </source>
</evidence>
<evidence type="ECO:0000256" key="4">
    <source>
        <dbReference type="ARBA" id="ARBA00022989"/>
    </source>
</evidence>
<dbReference type="OrthoDB" id="512217at2"/>
<dbReference type="PANTHER" id="PTHR30250">
    <property type="entry name" value="PST FAMILY PREDICTED COLANIC ACID TRANSPORTER"/>
    <property type="match status" value="1"/>
</dbReference>
<gene>
    <name evidence="7" type="ORF">FRZ54_17865</name>
</gene>
<feature type="transmembrane region" description="Helical" evidence="6">
    <location>
        <begin position="27"/>
        <end position="51"/>
    </location>
</feature>
<dbReference type="EMBL" id="CP042436">
    <property type="protein sequence ID" value="QEC64362.1"/>
    <property type="molecule type" value="Genomic_DNA"/>
</dbReference>
<dbReference type="InterPro" id="IPR002797">
    <property type="entry name" value="Polysacc_synth"/>
</dbReference>
<accession>A0A5B8UZB4</accession>
<evidence type="ECO:0000256" key="2">
    <source>
        <dbReference type="ARBA" id="ARBA00022475"/>
    </source>
</evidence>
<dbReference type="KEGG" id="mgin:FRZ54_17865"/>
<dbReference type="Pfam" id="PF01943">
    <property type="entry name" value="Polysacc_synt"/>
    <property type="match status" value="1"/>
</dbReference>
<keyword evidence="2" id="KW-1003">Cell membrane</keyword>
<keyword evidence="4 6" id="KW-1133">Transmembrane helix</keyword>
<reference evidence="7 8" key="1">
    <citation type="journal article" date="2017" name="Curr. Microbiol.">
        <title>Mucilaginibacter ginsenosidivorans sp. nov., Isolated from Soil of Ginseng Field.</title>
        <authorList>
            <person name="Kim M.M."/>
            <person name="Siddiqi M.Z."/>
            <person name="Im W.T."/>
        </authorList>
    </citation>
    <scope>NUCLEOTIDE SEQUENCE [LARGE SCALE GENOMIC DNA]</scope>
    <source>
        <strain evidence="7 8">Gsoil 3017</strain>
    </source>
</reference>
<feature type="transmembrane region" description="Helical" evidence="6">
    <location>
        <begin position="245"/>
        <end position="266"/>
    </location>
</feature>
<protein>
    <submittedName>
        <fullName evidence="7">Oligosaccharide flippase family protein</fullName>
    </submittedName>
</protein>
<evidence type="ECO:0000256" key="3">
    <source>
        <dbReference type="ARBA" id="ARBA00022692"/>
    </source>
</evidence>
<feature type="transmembrane region" description="Helical" evidence="6">
    <location>
        <begin position="57"/>
        <end position="77"/>
    </location>
</feature>
<feature type="transmembrane region" description="Helical" evidence="6">
    <location>
        <begin position="421"/>
        <end position="443"/>
    </location>
</feature>
<comment type="subcellular location">
    <subcellularLocation>
        <location evidence="1">Cell membrane</location>
        <topology evidence="1">Multi-pass membrane protein</topology>
    </subcellularLocation>
</comment>
<feature type="transmembrane region" description="Helical" evidence="6">
    <location>
        <begin position="202"/>
        <end position="224"/>
    </location>
</feature>
<dbReference type="InterPro" id="IPR050833">
    <property type="entry name" value="Poly_Biosynth_Transport"/>
</dbReference>